<protein>
    <submittedName>
        <fullName evidence="8">MFS transporter</fullName>
    </submittedName>
</protein>
<keyword evidence="9" id="KW-1185">Reference proteome</keyword>
<dbReference type="RefSeq" id="WP_222682500.1">
    <property type="nucleotide sequence ID" value="NZ_JABUBT010000002.1"/>
</dbReference>
<evidence type="ECO:0000259" key="7">
    <source>
        <dbReference type="PROSITE" id="PS50850"/>
    </source>
</evidence>
<name>A0ABS7NYR6_9NOCA</name>
<feature type="transmembrane region" description="Helical" evidence="6">
    <location>
        <begin position="340"/>
        <end position="357"/>
    </location>
</feature>
<keyword evidence="2" id="KW-0813">Transport</keyword>
<evidence type="ECO:0000313" key="9">
    <source>
        <dbReference type="Proteomes" id="UP000825228"/>
    </source>
</evidence>
<evidence type="ECO:0000256" key="4">
    <source>
        <dbReference type="ARBA" id="ARBA00022989"/>
    </source>
</evidence>
<dbReference type="Pfam" id="PF07690">
    <property type="entry name" value="MFS_1"/>
    <property type="match status" value="1"/>
</dbReference>
<evidence type="ECO:0000256" key="2">
    <source>
        <dbReference type="ARBA" id="ARBA00022448"/>
    </source>
</evidence>
<dbReference type="PROSITE" id="PS50850">
    <property type="entry name" value="MFS"/>
    <property type="match status" value="1"/>
</dbReference>
<evidence type="ECO:0000256" key="1">
    <source>
        <dbReference type="ARBA" id="ARBA00004429"/>
    </source>
</evidence>
<dbReference type="InterPro" id="IPR011701">
    <property type="entry name" value="MFS"/>
</dbReference>
<dbReference type="PRINTS" id="PR01036">
    <property type="entry name" value="TCRTETB"/>
</dbReference>
<dbReference type="SUPFAM" id="SSF103473">
    <property type="entry name" value="MFS general substrate transporter"/>
    <property type="match status" value="1"/>
</dbReference>
<evidence type="ECO:0000256" key="6">
    <source>
        <dbReference type="SAM" id="Phobius"/>
    </source>
</evidence>
<dbReference type="InterPro" id="IPR020846">
    <property type="entry name" value="MFS_dom"/>
</dbReference>
<feature type="transmembrane region" description="Helical" evidence="6">
    <location>
        <begin position="439"/>
        <end position="461"/>
    </location>
</feature>
<evidence type="ECO:0000313" key="8">
    <source>
        <dbReference type="EMBL" id="MBY6365281.1"/>
    </source>
</evidence>
<feature type="transmembrane region" description="Helical" evidence="6">
    <location>
        <begin position="300"/>
        <end position="320"/>
    </location>
</feature>
<dbReference type="Gene3D" id="1.20.1720.10">
    <property type="entry name" value="Multidrug resistance protein D"/>
    <property type="match status" value="1"/>
</dbReference>
<dbReference type="CDD" id="cd17502">
    <property type="entry name" value="MFS_Azr1_MDR_like"/>
    <property type="match status" value="1"/>
</dbReference>
<dbReference type="PANTHER" id="PTHR23501">
    <property type="entry name" value="MAJOR FACILITATOR SUPERFAMILY"/>
    <property type="match status" value="1"/>
</dbReference>
<feature type="transmembrane region" description="Helical" evidence="6">
    <location>
        <begin position="230"/>
        <end position="252"/>
    </location>
</feature>
<comment type="caution">
    <text evidence="8">The sequence shown here is derived from an EMBL/GenBank/DDBJ whole genome shotgun (WGS) entry which is preliminary data.</text>
</comment>
<feature type="transmembrane region" description="Helical" evidence="6">
    <location>
        <begin position="204"/>
        <end position="224"/>
    </location>
</feature>
<feature type="transmembrane region" description="Helical" evidence="6">
    <location>
        <begin position="406"/>
        <end position="427"/>
    </location>
</feature>
<dbReference type="Gene3D" id="1.20.1250.20">
    <property type="entry name" value="MFS general substrate transporter like domains"/>
    <property type="match status" value="1"/>
</dbReference>
<feature type="transmembrane region" description="Helical" evidence="6">
    <location>
        <begin position="54"/>
        <end position="72"/>
    </location>
</feature>
<feature type="transmembrane region" description="Helical" evidence="6">
    <location>
        <begin position="272"/>
        <end position="294"/>
    </location>
</feature>
<evidence type="ECO:0000256" key="3">
    <source>
        <dbReference type="ARBA" id="ARBA00022692"/>
    </source>
</evidence>
<comment type="subcellular location">
    <subcellularLocation>
        <location evidence="1">Cell inner membrane</location>
        <topology evidence="1">Multi-pass membrane protein</topology>
    </subcellularLocation>
</comment>
<reference evidence="8 9" key="1">
    <citation type="submission" date="2020-06" db="EMBL/GenBank/DDBJ databases">
        <title>Taxonomy, biology and ecology of Rhodococcus bacteria occurring in California pistachio and other woody hosts as revealed by genome sequence analyses.</title>
        <authorList>
            <person name="Gai Y."/>
            <person name="Riely B."/>
        </authorList>
    </citation>
    <scope>NUCLEOTIDE SEQUENCE [LARGE SCALE GENOMIC DNA]</scope>
    <source>
        <strain evidence="8 9">BP-281</strain>
    </source>
</reference>
<feature type="transmembrane region" description="Helical" evidence="6">
    <location>
        <begin position="20"/>
        <end position="42"/>
    </location>
</feature>
<feature type="transmembrane region" description="Helical" evidence="6">
    <location>
        <begin position="363"/>
        <end position="386"/>
    </location>
</feature>
<proteinExistence type="predicted"/>
<feature type="transmembrane region" description="Helical" evidence="6">
    <location>
        <begin position="170"/>
        <end position="192"/>
    </location>
</feature>
<evidence type="ECO:0000256" key="5">
    <source>
        <dbReference type="ARBA" id="ARBA00023136"/>
    </source>
</evidence>
<keyword evidence="4 6" id="KW-1133">Transmembrane helix</keyword>
<organism evidence="8 9">
    <name type="scientific">Rhodococcoides corynebacterioides</name>
    <dbReference type="NCBI Taxonomy" id="53972"/>
    <lineage>
        <taxon>Bacteria</taxon>
        <taxon>Bacillati</taxon>
        <taxon>Actinomycetota</taxon>
        <taxon>Actinomycetes</taxon>
        <taxon>Mycobacteriales</taxon>
        <taxon>Nocardiaceae</taxon>
        <taxon>Rhodococcoides</taxon>
    </lineage>
</organism>
<keyword evidence="3 6" id="KW-0812">Transmembrane</keyword>
<gene>
    <name evidence="8" type="ORF">HQ603_00790</name>
</gene>
<sequence>MASEPGTADVGFRSERGPILAALMLCNFLVALDTTIIATSVLTIVGELGGFGQFPWLFSVYLLAQAVTVPLYGKLADLFGRKRLVLFGIGVFLVGSILCGLAWSMPSLIVFRAVQGIGAGAVQPMVQTIAGDIYTVRERAKAQGYLASVWAVASLAGPSLGGLFSEFLSWRWIFFVNIPLCIVAAVVLARRFDEGERPRTAHRIDYPGAALLTVGAGALILGLLEGGRSWAWTSGTSVAVFGLGVVTLAAFVAVERRTVAPVLPLWVLTRRVLLATSAVAAVIGAVVLVITTYVPTLVQGVLGLGALAGGFTLAPLLLAWPAMSSQSGRVYLRIGFRRTAVIGASVVAVGSLLTLRWSESSSVWEVAAGCLVLGAGMGLIASPALIAAQSSVSYAERGVVTSTNTFARNIGSAVGIAVCGAIVNATVGDDPRPEVLADGLHLVFWTVVGGAVLLLVAALAMPGGRVESPESRDRPA</sequence>
<dbReference type="Proteomes" id="UP000825228">
    <property type="component" value="Unassembled WGS sequence"/>
</dbReference>
<feature type="transmembrane region" description="Helical" evidence="6">
    <location>
        <begin position="84"/>
        <end position="103"/>
    </location>
</feature>
<feature type="domain" description="Major facilitator superfamily (MFS) profile" evidence="7">
    <location>
        <begin position="19"/>
        <end position="466"/>
    </location>
</feature>
<dbReference type="InterPro" id="IPR036259">
    <property type="entry name" value="MFS_trans_sf"/>
</dbReference>
<keyword evidence="5 6" id="KW-0472">Membrane</keyword>
<accession>A0ABS7NYR6</accession>
<dbReference type="EMBL" id="JABUBU010000001">
    <property type="protein sequence ID" value="MBY6365281.1"/>
    <property type="molecule type" value="Genomic_DNA"/>
</dbReference>
<dbReference type="PANTHER" id="PTHR23501:SF191">
    <property type="entry name" value="VACUOLAR BASIC AMINO ACID TRANSPORTER 4"/>
    <property type="match status" value="1"/>
</dbReference>